<dbReference type="Pfam" id="PF13426">
    <property type="entry name" value="PAS_9"/>
    <property type="match status" value="1"/>
</dbReference>
<dbReference type="InterPro" id="IPR033463">
    <property type="entry name" value="sCache_3"/>
</dbReference>
<dbReference type="Pfam" id="PF17203">
    <property type="entry name" value="sCache_3_2"/>
    <property type="match status" value="1"/>
</dbReference>
<dbReference type="PROSITE" id="PS50112">
    <property type="entry name" value="PAS"/>
    <property type="match status" value="2"/>
</dbReference>
<dbReference type="CDD" id="cd00130">
    <property type="entry name" value="PAS"/>
    <property type="match status" value="2"/>
</dbReference>
<dbReference type="PANTHER" id="PTHR43711">
    <property type="entry name" value="TWO-COMPONENT HISTIDINE KINASE"/>
    <property type="match status" value="1"/>
</dbReference>
<dbReference type="GO" id="GO:0006355">
    <property type="term" value="P:regulation of DNA-templated transcription"/>
    <property type="evidence" value="ECO:0007669"/>
    <property type="project" value="InterPro"/>
</dbReference>
<dbReference type="SUPFAM" id="SSF47384">
    <property type="entry name" value="Homodimeric domain of signal transducing histidine kinase"/>
    <property type="match status" value="1"/>
</dbReference>
<dbReference type="InterPro" id="IPR000700">
    <property type="entry name" value="PAS-assoc_C"/>
</dbReference>
<dbReference type="EC" id="2.7.13.3" evidence="3"/>
<evidence type="ECO:0000256" key="3">
    <source>
        <dbReference type="ARBA" id="ARBA00012438"/>
    </source>
</evidence>
<feature type="domain" description="PAC" evidence="18">
    <location>
        <begin position="408"/>
        <end position="458"/>
    </location>
</feature>
<sequence length="979" mass="108781">MMRKDNTSPDQIDRRIAASFGAVVLLLSLTTAWVASHLYLSLQMQEENRLAGAITTILSEAINRVAFSGKHHSRLLVEDMLARVPELAYISVETEDGRVLAHSNPALNDSSVLGEERDNAIKSLKTGRSVLSEQKTANGVIKEIVVPYKGGFDAQTVGTVRVGVQVEATRLAQQATLYKLLVLVAALTAFAIAAVYFLSRRFGGAMQVLGWQLQGILGHAPIGVAICDNRSRLLAHSAELGKMAGHPGENATLESVLSRAFPEASVALSMLQRQVFSGALKVEREVRFETNGTPRYWHISMFPIARDDANHPLLICTLIQDISERKQAEEALRASESQFKSLFSQSPISNLIHDKDSGEIIDANTAAFVSYGYSSVEELKAGKFWLERPYSLEEALAWIRKAADQGPQRFEWLSRRVTGELFWEHVHLSPVVINGVERILASGIDITERKRLEMRLADQLAFKQALMDTIPYAVFYKDAETRFMGCNIAYEETFGIKREDFIGKRVLDLEYLPEQDRHIYQAEDEATIASVGYVRKEMAIPFVDGLIHQTLYSVNGFRQADGTPGGIIGVIVDISDLKRAGVALRESEARYRSIIENIQDMYYRTDVQGRLVLLSPSTPKQLGYDSVDEVLGCLASDFWMQPELRQELLLRIKTEGVVKDYEVLLKAKDGKPLLVSATSAYYHDDEGNVLGVEGIFRDITERKRGEEALKKSRDELEERVAERTRELTEANARLTELDNLKSAFLNTVSHDLRTPLTSILGFSKIIQRDFTRRFLPLAEGDSVLRNKASKILDNLGVIVSEGERLTRLVSDFLDLSRIEDGRYVWKDKTTDLGVLIRGAVSSMKGALLQKHGVQIRVDADSHLPALWVDPDRIAQVLTNLLSNAIKFTSEGTVTLTARASTGSIRVSVADTGMGIPPDELPMIFDKFYQVGDDTLVAEKGTGLGLAICKQIVEHYDGAIWVESTQGVGSVFFFELPLIA</sequence>
<dbReference type="eggNOG" id="COG5002">
    <property type="taxonomic scope" value="Bacteria"/>
</dbReference>
<feature type="transmembrane region" description="Helical" evidence="15">
    <location>
        <begin position="180"/>
        <end position="199"/>
    </location>
</feature>
<dbReference type="GO" id="GO:0005524">
    <property type="term" value="F:ATP binding"/>
    <property type="evidence" value="ECO:0007669"/>
    <property type="project" value="UniProtKB-KW"/>
</dbReference>
<dbReference type="Pfam" id="PF08448">
    <property type="entry name" value="PAS_4"/>
    <property type="match status" value="2"/>
</dbReference>
<evidence type="ECO:0000259" key="16">
    <source>
        <dbReference type="PROSITE" id="PS50109"/>
    </source>
</evidence>
<dbReference type="InterPro" id="IPR013656">
    <property type="entry name" value="PAS_4"/>
</dbReference>
<dbReference type="InterPro" id="IPR013767">
    <property type="entry name" value="PAS_fold"/>
</dbReference>
<keyword evidence="9 19" id="KW-0418">Kinase</keyword>
<keyword evidence="8" id="KW-0547">Nucleotide-binding</keyword>
<evidence type="ECO:0000259" key="17">
    <source>
        <dbReference type="PROSITE" id="PS50112"/>
    </source>
</evidence>
<keyword evidence="11 15" id="KW-1133">Transmembrane helix</keyword>
<feature type="domain" description="PAS" evidence="17">
    <location>
        <begin position="459"/>
        <end position="530"/>
    </location>
</feature>
<keyword evidence="13 15" id="KW-0472">Membrane</keyword>
<evidence type="ECO:0000256" key="13">
    <source>
        <dbReference type="ARBA" id="ARBA00023136"/>
    </source>
</evidence>
<evidence type="ECO:0000256" key="11">
    <source>
        <dbReference type="ARBA" id="ARBA00022989"/>
    </source>
</evidence>
<evidence type="ECO:0000256" key="1">
    <source>
        <dbReference type="ARBA" id="ARBA00000085"/>
    </source>
</evidence>
<dbReference type="SMART" id="SM00388">
    <property type="entry name" value="HisKA"/>
    <property type="match status" value="1"/>
</dbReference>
<comment type="catalytic activity">
    <reaction evidence="1">
        <text>ATP + protein L-histidine = ADP + protein N-phospho-L-histidine.</text>
        <dbReference type="EC" id="2.7.13.3"/>
    </reaction>
</comment>
<dbReference type="PROSITE" id="PS50109">
    <property type="entry name" value="HIS_KIN"/>
    <property type="match status" value="1"/>
</dbReference>
<dbReference type="Pfam" id="PF00512">
    <property type="entry name" value="HisKA"/>
    <property type="match status" value="1"/>
</dbReference>
<evidence type="ECO:0000256" key="8">
    <source>
        <dbReference type="ARBA" id="ARBA00022741"/>
    </source>
</evidence>
<dbReference type="InterPro" id="IPR003661">
    <property type="entry name" value="HisK_dim/P_dom"/>
</dbReference>
<reference evidence="19 20" key="1">
    <citation type="journal article" date="2009" name="Genome Res.">
        <title>Whole genome sequence of Desulfovibrio magneticus strain RS-1 revealed common gene clusters in magnetotactic bacteria.</title>
        <authorList>
            <person name="Nakazawa H."/>
            <person name="Arakaki A."/>
            <person name="Narita-Yamada S."/>
            <person name="Yashiro I."/>
            <person name="Jinno K."/>
            <person name="Aoki N."/>
            <person name="Tsuruyama A."/>
            <person name="Okamura Y."/>
            <person name="Tanikawa S."/>
            <person name="Fujita N."/>
            <person name="Takeyama H."/>
            <person name="Matsunaga T."/>
        </authorList>
    </citation>
    <scope>NUCLEOTIDE SEQUENCE [LARGE SCALE GENOMIC DNA]</scope>
    <source>
        <strain evidence="20">ATCC 700980 / DSM 13731 / RS-1</strain>
    </source>
</reference>
<keyword evidence="20" id="KW-1185">Reference proteome</keyword>
<name>C4XPU6_SOLM1</name>
<dbReference type="GO" id="GO:0000155">
    <property type="term" value="F:phosphorelay sensor kinase activity"/>
    <property type="evidence" value="ECO:0007669"/>
    <property type="project" value="InterPro"/>
</dbReference>
<organism evidence="19 20">
    <name type="scientific">Solidesulfovibrio magneticus (strain ATCC 700980 / DSM 13731 / RS-1)</name>
    <name type="common">Desulfovibrio magneticus</name>
    <dbReference type="NCBI Taxonomy" id="573370"/>
    <lineage>
        <taxon>Bacteria</taxon>
        <taxon>Pseudomonadati</taxon>
        <taxon>Thermodesulfobacteriota</taxon>
        <taxon>Desulfovibrionia</taxon>
        <taxon>Desulfovibrionales</taxon>
        <taxon>Desulfovibrionaceae</taxon>
        <taxon>Solidesulfovibrio</taxon>
    </lineage>
</organism>
<evidence type="ECO:0000256" key="14">
    <source>
        <dbReference type="SAM" id="Coils"/>
    </source>
</evidence>
<evidence type="ECO:0000256" key="9">
    <source>
        <dbReference type="ARBA" id="ARBA00022777"/>
    </source>
</evidence>
<dbReference type="InterPro" id="IPR036890">
    <property type="entry name" value="HATPase_C_sf"/>
</dbReference>
<dbReference type="SMART" id="SM00387">
    <property type="entry name" value="HATPase_c"/>
    <property type="match status" value="1"/>
</dbReference>
<keyword evidence="4" id="KW-1003">Cell membrane</keyword>
<dbReference type="InterPro" id="IPR004358">
    <property type="entry name" value="Sig_transdc_His_kin-like_C"/>
</dbReference>
<evidence type="ECO:0000259" key="18">
    <source>
        <dbReference type="PROSITE" id="PS50113"/>
    </source>
</evidence>
<dbReference type="Gene3D" id="3.30.450.20">
    <property type="entry name" value="PAS domain"/>
    <property type="match status" value="5"/>
</dbReference>
<keyword evidence="14" id="KW-0175">Coiled coil</keyword>
<dbReference type="SUPFAM" id="SSF55874">
    <property type="entry name" value="ATPase domain of HSP90 chaperone/DNA topoisomerase II/histidine kinase"/>
    <property type="match status" value="1"/>
</dbReference>
<dbReference type="InterPro" id="IPR003594">
    <property type="entry name" value="HATPase_dom"/>
</dbReference>
<evidence type="ECO:0000256" key="4">
    <source>
        <dbReference type="ARBA" id="ARBA00022475"/>
    </source>
</evidence>
<dbReference type="eggNOG" id="COG2202">
    <property type="taxonomic scope" value="Bacteria"/>
</dbReference>
<dbReference type="eggNOG" id="COG2205">
    <property type="taxonomic scope" value="Bacteria"/>
</dbReference>
<feature type="domain" description="Histidine kinase" evidence="16">
    <location>
        <begin position="747"/>
        <end position="979"/>
    </location>
</feature>
<feature type="domain" description="PAC" evidence="18">
    <location>
        <begin position="534"/>
        <end position="586"/>
    </location>
</feature>
<dbReference type="InterPro" id="IPR036097">
    <property type="entry name" value="HisK_dim/P_sf"/>
</dbReference>
<feature type="coiled-coil region" evidence="14">
    <location>
        <begin position="706"/>
        <end position="740"/>
    </location>
</feature>
<protein>
    <recommendedName>
        <fullName evidence="3">histidine kinase</fullName>
        <ecNumber evidence="3">2.7.13.3</ecNumber>
    </recommendedName>
</protein>
<keyword evidence="12" id="KW-0902">Two-component regulatory system</keyword>
<feature type="domain" description="PAC" evidence="18">
    <location>
        <begin position="659"/>
        <end position="711"/>
    </location>
</feature>
<dbReference type="InterPro" id="IPR035965">
    <property type="entry name" value="PAS-like_dom_sf"/>
</dbReference>
<accession>C4XPU6</accession>
<dbReference type="Pfam" id="PF00989">
    <property type="entry name" value="PAS"/>
    <property type="match status" value="1"/>
</dbReference>
<dbReference type="Pfam" id="PF02518">
    <property type="entry name" value="HATPase_c"/>
    <property type="match status" value="1"/>
</dbReference>
<dbReference type="SUPFAM" id="SSF55785">
    <property type="entry name" value="PYP-like sensor domain (PAS domain)"/>
    <property type="match status" value="4"/>
</dbReference>
<dbReference type="Proteomes" id="UP000009071">
    <property type="component" value="Chromosome"/>
</dbReference>
<dbReference type="RefSeq" id="WP_015862771.1">
    <property type="nucleotide sequence ID" value="NC_012796.1"/>
</dbReference>
<dbReference type="FunFam" id="3.30.565.10:FF:000023">
    <property type="entry name" value="PAS domain-containing sensor histidine kinase"/>
    <property type="match status" value="1"/>
</dbReference>
<gene>
    <name evidence="19" type="ordered locus">DMR_41550</name>
</gene>
<evidence type="ECO:0000313" key="20">
    <source>
        <dbReference type="Proteomes" id="UP000009071"/>
    </source>
</evidence>
<keyword evidence="6" id="KW-0808">Transferase</keyword>
<dbReference type="AlphaFoldDB" id="C4XPU6"/>
<evidence type="ECO:0000256" key="12">
    <source>
        <dbReference type="ARBA" id="ARBA00023012"/>
    </source>
</evidence>
<dbReference type="CDD" id="cd16922">
    <property type="entry name" value="HATPase_EvgS-ArcB-TorS-like"/>
    <property type="match status" value="1"/>
</dbReference>
<dbReference type="NCBIfam" id="TIGR00229">
    <property type="entry name" value="sensory_box"/>
    <property type="match status" value="4"/>
</dbReference>
<feature type="domain" description="PAC" evidence="18">
    <location>
        <begin position="280"/>
        <end position="334"/>
    </location>
</feature>
<evidence type="ECO:0000256" key="7">
    <source>
        <dbReference type="ARBA" id="ARBA00022692"/>
    </source>
</evidence>
<dbReference type="GO" id="GO:0005886">
    <property type="term" value="C:plasma membrane"/>
    <property type="evidence" value="ECO:0007669"/>
    <property type="project" value="UniProtKB-SubCell"/>
</dbReference>
<comment type="subcellular location">
    <subcellularLocation>
        <location evidence="2">Cell membrane</location>
        <topology evidence="2">Multi-pass membrane protein</topology>
    </subcellularLocation>
</comment>
<dbReference type="CDD" id="cd00082">
    <property type="entry name" value="HisKA"/>
    <property type="match status" value="1"/>
</dbReference>
<evidence type="ECO:0000256" key="15">
    <source>
        <dbReference type="SAM" id="Phobius"/>
    </source>
</evidence>
<dbReference type="PANTHER" id="PTHR43711:SF30">
    <property type="entry name" value="HISTIDINE KINASE"/>
    <property type="match status" value="1"/>
</dbReference>
<keyword evidence="7 15" id="KW-0812">Transmembrane</keyword>
<evidence type="ECO:0000256" key="2">
    <source>
        <dbReference type="ARBA" id="ARBA00004651"/>
    </source>
</evidence>
<dbReference type="SMART" id="SM00086">
    <property type="entry name" value="PAC"/>
    <property type="match status" value="3"/>
</dbReference>
<keyword evidence="5" id="KW-0597">Phosphoprotein</keyword>
<proteinExistence type="predicted"/>
<feature type="transmembrane region" description="Helical" evidence="15">
    <location>
        <begin position="20"/>
        <end position="40"/>
    </location>
</feature>
<dbReference type="PROSITE" id="PS50113">
    <property type="entry name" value="PAC"/>
    <property type="match status" value="4"/>
</dbReference>
<dbReference type="InterPro" id="IPR005467">
    <property type="entry name" value="His_kinase_dom"/>
</dbReference>
<dbReference type="KEGG" id="dma:DMR_41550"/>
<dbReference type="InterPro" id="IPR001610">
    <property type="entry name" value="PAC"/>
</dbReference>
<dbReference type="PRINTS" id="PR00344">
    <property type="entry name" value="BCTRLSENSOR"/>
</dbReference>
<dbReference type="OrthoDB" id="9762798at2"/>
<dbReference type="EMBL" id="AP010904">
    <property type="protein sequence ID" value="BAH77646.1"/>
    <property type="molecule type" value="Genomic_DNA"/>
</dbReference>
<evidence type="ECO:0000313" key="19">
    <source>
        <dbReference type="EMBL" id="BAH77646.1"/>
    </source>
</evidence>
<evidence type="ECO:0000256" key="5">
    <source>
        <dbReference type="ARBA" id="ARBA00022553"/>
    </source>
</evidence>
<dbReference type="HOGENOM" id="CLU_305837_0_0_7"/>
<dbReference type="InterPro" id="IPR000014">
    <property type="entry name" value="PAS"/>
</dbReference>
<feature type="domain" description="PAS" evidence="17">
    <location>
        <begin position="587"/>
        <end position="624"/>
    </location>
</feature>
<dbReference type="Gene3D" id="3.30.565.10">
    <property type="entry name" value="Histidine kinase-like ATPase, C-terminal domain"/>
    <property type="match status" value="1"/>
</dbReference>
<dbReference type="InterPro" id="IPR050736">
    <property type="entry name" value="Sensor_HK_Regulatory"/>
</dbReference>
<dbReference type="STRING" id="573370.DMR_41550"/>
<keyword evidence="10" id="KW-0067">ATP-binding</keyword>
<evidence type="ECO:0000256" key="6">
    <source>
        <dbReference type="ARBA" id="ARBA00022679"/>
    </source>
</evidence>
<evidence type="ECO:0000256" key="10">
    <source>
        <dbReference type="ARBA" id="ARBA00022840"/>
    </source>
</evidence>
<dbReference type="SMART" id="SM00091">
    <property type="entry name" value="PAS"/>
    <property type="match status" value="3"/>
</dbReference>
<dbReference type="Gene3D" id="1.10.287.130">
    <property type="match status" value="1"/>
</dbReference>